<dbReference type="Proteomes" id="UP001305779">
    <property type="component" value="Unassembled WGS sequence"/>
</dbReference>
<comment type="caution">
    <text evidence="2">The sequence shown here is derived from an EMBL/GenBank/DDBJ whole genome shotgun (WGS) entry which is preliminary data.</text>
</comment>
<dbReference type="EMBL" id="JAXOVC010000008">
    <property type="protein sequence ID" value="KAK4498452.1"/>
    <property type="molecule type" value="Genomic_DNA"/>
</dbReference>
<evidence type="ECO:0000313" key="2">
    <source>
        <dbReference type="EMBL" id="KAK4498452.1"/>
    </source>
</evidence>
<organism evidence="2 3">
    <name type="scientific">Zasmidium cellare</name>
    <name type="common">Wine cellar mold</name>
    <name type="synonym">Racodium cellare</name>
    <dbReference type="NCBI Taxonomy" id="395010"/>
    <lineage>
        <taxon>Eukaryota</taxon>
        <taxon>Fungi</taxon>
        <taxon>Dikarya</taxon>
        <taxon>Ascomycota</taxon>
        <taxon>Pezizomycotina</taxon>
        <taxon>Dothideomycetes</taxon>
        <taxon>Dothideomycetidae</taxon>
        <taxon>Mycosphaerellales</taxon>
        <taxon>Mycosphaerellaceae</taxon>
        <taxon>Zasmidium</taxon>
    </lineage>
</organism>
<dbReference type="SUPFAM" id="SSF89796">
    <property type="entry name" value="CoA-transferase family III (CaiB/BaiF)"/>
    <property type="match status" value="2"/>
</dbReference>
<dbReference type="PANTHER" id="PTHR48229:SF1">
    <property type="entry name" value="ALPHA METHYLACYL-COA RACEMASE-RELATED"/>
    <property type="match status" value="1"/>
</dbReference>
<dbReference type="InterPro" id="IPR003673">
    <property type="entry name" value="CoA-Trfase_fam_III"/>
</dbReference>
<dbReference type="Pfam" id="PF02515">
    <property type="entry name" value="CoA_transf_3"/>
    <property type="match status" value="1"/>
</dbReference>
<evidence type="ECO:0000256" key="1">
    <source>
        <dbReference type="ARBA" id="ARBA00008383"/>
    </source>
</evidence>
<accession>A0ABR0EAH6</accession>
<evidence type="ECO:0000313" key="3">
    <source>
        <dbReference type="Proteomes" id="UP001305779"/>
    </source>
</evidence>
<protein>
    <submittedName>
        <fullName evidence="2">Uncharacterized protein</fullName>
    </submittedName>
</protein>
<dbReference type="InterPro" id="IPR052985">
    <property type="entry name" value="CoA-trans_III_biosynth/detox"/>
</dbReference>
<reference evidence="2 3" key="1">
    <citation type="journal article" date="2023" name="G3 (Bethesda)">
        <title>A chromosome-level genome assembly of Zasmidium syzygii isolated from banana leaves.</title>
        <authorList>
            <person name="van Westerhoven A.C."/>
            <person name="Mehrabi R."/>
            <person name="Talebi R."/>
            <person name="Steentjes M.B.F."/>
            <person name="Corcolon B."/>
            <person name="Chong P.A."/>
            <person name="Kema G.H.J."/>
            <person name="Seidl M.F."/>
        </authorList>
    </citation>
    <scope>NUCLEOTIDE SEQUENCE [LARGE SCALE GENOMIC DNA]</scope>
    <source>
        <strain evidence="2 3">P124</strain>
    </source>
</reference>
<dbReference type="Gene3D" id="3.40.50.10540">
    <property type="entry name" value="Crotonobetainyl-coa:carnitine coa-transferase, domain 1"/>
    <property type="match status" value="1"/>
</dbReference>
<keyword evidence="3" id="KW-1185">Reference proteome</keyword>
<name>A0ABR0EAH6_ZASCE</name>
<sequence>MAEHKTTEGLYGPGTYTDTEFIPIPQDSRRLLKHLAQITPGFTKDTKILEDVEFTGSDLPILPGPIKAQVFVKRLTTLKVAVIHAMMGIVSKEILATKGIDAGRISIDTVHAGMYPAMCSLVAINGKTMVEMAKDGSLSKMGTNLEKGAMHSNHMRTRGWAIYATREKNVWYQVIANLRPHQFFEAYGIDDNAPVKNTDEAYELIKSTISQYSARELEHKNMEHGLCGQTVYSPAAWRSTMMAKALDRHPVIDYEKVVGSADLPPIPFPIVPKDNRPLAGIKVVELARVIAGPVLCALLTSLGAEVVKVQSPNLADPNVLQLSLTPGKYMHPLDLTVESDCQKLQKILEGADVIVQAFRLRSMKHKGFGLAEMVEMARKRNKGLVYVDLNCYGQEGTYAERPGYQQCADAASGCSYIMGKAYGFEEGTGVLPSLPVADMMTGALGALDVLLALRDRALHGGSYHASTVLVASNTIQLTQEFGLYPPEIVQKVQEIYNFAKMTPDQHMEDLLIVVLDGWRSHTHLLQNKEYFAHFEESPFGRDHYILGPLVKFENQSASPRWERSPSPYCFHETFRWSEV</sequence>
<dbReference type="PANTHER" id="PTHR48229">
    <property type="entry name" value="CAIB/BAIF FAMILY ENZYME (AFU_ORTHOLOGUE AFUA_1G05360)-RELATED"/>
    <property type="match status" value="1"/>
</dbReference>
<gene>
    <name evidence="2" type="ORF">PRZ48_011110</name>
</gene>
<comment type="similarity">
    <text evidence="1">Belongs to the CoA-transferase III family.</text>
</comment>
<dbReference type="InterPro" id="IPR023606">
    <property type="entry name" value="CoA-Trfase_III_dom_1_sf"/>
</dbReference>
<proteinExistence type="inferred from homology"/>